<dbReference type="Proteomes" id="UP001594351">
    <property type="component" value="Unassembled WGS sequence"/>
</dbReference>
<dbReference type="Pfam" id="PF11848">
    <property type="entry name" value="DUF3368"/>
    <property type="match status" value="1"/>
</dbReference>
<organism evidence="1 2">
    <name type="scientific">candidate division CSSED10-310 bacterium</name>
    <dbReference type="NCBI Taxonomy" id="2855610"/>
    <lineage>
        <taxon>Bacteria</taxon>
        <taxon>Bacteria division CSSED10-310</taxon>
    </lineage>
</organism>
<dbReference type="EMBL" id="JBHPBY010000479">
    <property type="protein sequence ID" value="MFC1853352.1"/>
    <property type="molecule type" value="Genomic_DNA"/>
</dbReference>
<comment type="caution">
    <text evidence="1">The sequence shown here is derived from an EMBL/GenBank/DDBJ whole genome shotgun (WGS) entry which is preliminary data.</text>
</comment>
<gene>
    <name evidence="1" type="ORF">ACFL27_24405</name>
</gene>
<name>A0ABV6Z4J1_UNCC1</name>
<protein>
    <submittedName>
        <fullName evidence="1">DUF3368 domain-containing protein</fullName>
    </submittedName>
</protein>
<dbReference type="PANTHER" id="PTHR39550">
    <property type="entry name" value="SLL0658 PROTEIN"/>
    <property type="match status" value="1"/>
</dbReference>
<keyword evidence="2" id="KW-1185">Reference proteome</keyword>
<proteinExistence type="predicted"/>
<accession>A0ABV6Z4J1</accession>
<dbReference type="InterPro" id="IPR021799">
    <property type="entry name" value="PIN-like_prokaryotic"/>
</dbReference>
<reference evidence="1 2" key="1">
    <citation type="submission" date="2024-09" db="EMBL/GenBank/DDBJ databases">
        <title>Laminarin stimulates single cell rates of sulfate reduction while oxygen inhibits transcriptomic activity in coastal marine sediment.</title>
        <authorList>
            <person name="Lindsay M."/>
            <person name="Orcutt B."/>
            <person name="Emerson D."/>
            <person name="Stepanauskas R."/>
            <person name="D'Angelo T."/>
        </authorList>
    </citation>
    <scope>NUCLEOTIDE SEQUENCE [LARGE SCALE GENOMIC DNA]</scope>
    <source>
        <strain evidence="1">SAG AM-311-K15</strain>
    </source>
</reference>
<dbReference type="PANTHER" id="PTHR39550:SF1">
    <property type="entry name" value="SLL0658 PROTEIN"/>
    <property type="match status" value="1"/>
</dbReference>
<evidence type="ECO:0000313" key="1">
    <source>
        <dbReference type="EMBL" id="MFC1853352.1"/>
    </source>
</evidence>
<sequence>MADIICNTSPLQYLHQIGLLHILPDLAGSVIVPDAVVAEIDVGRKRGIELPDLYELPWLILKSPVSKAIIPLVSDLGPGETEVLALALEKKGSIVILDDLLARKVAVTLNIPLVGTLGLIVQAKQRGFVEAVAPYLDELDRLRFRLSKETRTAVLDLAGELQS</sequence>
<evidence type="ECO:0000313" key="2">
    <source>
        <dbReference type="Proteomes" id="UP001594351"/>
    </source>
</evidence>